<dbReference type="CDD" id="cd07521">
    <property type="entry name" value="HAD_FCP1-like"/>
    <property type="match status" value="1"/>
</dbReference>
<dbReference type="InterPro" id="IPR023214">
    <property type="entry name" value="HAD_sf"/>
</dbReference>
<feature type="domain" description="FCP1 homology" evidence="2">
    <location>
        <begin position="544"/>
        <end position="713"/>
    </location>
</feature>
<reference evidence="3" key="1">
    <citation type="submission" date="2023-07" db="EMBL/GenBank/DDBJ databases">
        <authorList>
            <consortium name="AG Swart"/>
            <person name="Singh M."/>
            <person name="Singh A."/>
            <person name="Seah K."/>
            <person name="Emmerich C."/>
        </authorList>
    </citation>
    <scope>NUCLEOTIDE SEQUENCE</scope>
    <source>
        <strain evidence="3">DP1</strain>
    </source>
</reference>
<accession>A0AAD2D3X9</accession>
<keyword evidence="4" id="KW-1185">Reference proteome</keyword>
<evidence type="ECO:0000313" key="4">
    <source>
        <dbReference type="Proteomes" id="UP001295684"/>
    </source>
</evidence>
<evidence type="ECO:0000256" key="1">
    <source>
        <dbReference type="SAM" id="MobiDB-lite"/>
    </source>
</evidence>
<feature type="region of interest" description="Disordered" evidence="1">
    <location>
        <begin position="124"/>
        <end position="197"/>
    </location>
</feature>
<dbReference type="InterPro" id="IPR036412">
    <property type="entry name" value="HAD-like_sf"/>
</dbReference>
<sequence>MNPDLKRCSQNFKLKKLNGQGQTKISLVENKNYTLFHSQKKAMRKQKRGRNICISHSSSESVEGKQSERKRYPKDIKEDKYNNEKFNQERKKYKNLLAKRVTLHLNKDLLDVCTVDKDNYLTKSCSKTKTNSKPMKKKRCLTSEKYGRKCSKQKRNPGLINTDKSSPFLLAPRSPQDQSRTPKDNLVSPDNSNKKKLNKIRMQVRKGETLRSDIEIGVDNSSNSRSKFIVKDNTTIKRKSPLDYEANNPNLMQTQTLYSNFASLQTRKRERPRHRKINSVYDPPKMTLKLHDFLAPEDRLPVKQRIEQLHFLTKQQQRVKNDFNVTMDHIYQNHKRSFSFNLQDFRLKVSQKESPQEPKEVIKFSVSSNCDSKEISEISSWDEDDFNSSSTRIKKEVKHISSIKMVSMNKFNTRSFVKKSQEEEIHNFRCKLGSSGKTIKDFEMSKKISKFIDFPMYIGYYFRESFRNSIGNFQGTKNLIIKKFLENPKVIQIEKDIFLPEKVLAYKDLNQKHVIHSLQGLSCCNGFLNGPDCEYKSRKVTLPHTNRKKLAVFDMDETLIHCVPYSCYKDKPEMIEECDVSIDCDIGPDNKLYVNIRPYIIEALREIKKEYQIIVFTASVQQYADPILNFIDPDHQLFDERFYRESCFDTGDGTSVKDLRIFEDQWDLKNIILVDNFTVSFGMQVSNGFPILPFYDRKDDLEMVYLTYFLKRIAKENDIRIKLTESFWLETLKIPEICDSITGVIEYAVEEISEDCFNTLNNKTPIHSRKNTKLIKVQEPVTPCSIYDAPSQIVPSSHDVFSKFTKKSYGCSPSSIELTKEKVIEATDNLEEACDLSISKEPEVQDIPKKMHQAFHQKSVVSLSTKLNQNDSETCANIGHDDRIFNIAFLSENLLNKNVGKSPISNLESIRRNICFTEEAATTEEDINLDSLQEKENESRRVPQILGPASSPKKLIDL</sequence>
<name>A0AAD2D3X9_EUPCR</name>
<protein>
    <recommendedName>
        <fullName evidence="2">FCP1 homology domain-containing protein</fullName>
    </recommendedName>
</protein>
<dbReference type="InterPro" id="IPR004274">
    <property type="entry name" value="FCP1_dom"/>
</dbReference>
<dbReference type="SUPFAM" id="SSF56784">
    <property type="entry name" value="HAD-like"/>
    <property type="match status" value="1"/>
</dbReference>
<dbReference type="Proteomes" id="UP001295684">
    <property type="component" value="Unassembled WGS sequence"/>
</dbReference>
<dbReference type="InterPro" id="IPR050365">
    <property type="entry name" value="TIM50"/>
</dbReference>
<evidence type="ECO:0000259" key="2">
    <source>
        <dbReference type="PROSITE" id="PS50969"/>
    </source>
</evidence>
<dbReference type="PROSITE" id="PS50969">
    <property type="entry name" value="FCP1"/>
    <property type="match status" value="1"/>
</dbReference>
<feature type="region of interest" description="Disordered" evidence="1">
    <location>
        <begin position="43"/>
        <end position="83"/>
    </location>
</feature>
<dbReference type="AlphaFoldDB" id="A0AAD2D3X9"/>
<dbReference type="Pfam" id="PF03031">
    <property type="entry name" value="NIF"/>
    <property type="match status" value="1"/>
</dbReference>
<feature type="compositionally biased region" description="Low complexity" evidence="1">
    <location>
        <begin position="124"/>
        <end position="133"/>
    </location>
</feature>
<gene>
    <name evidence="3" type="ORF">ECRASSUSDP1_LOCUS20525</name>
</gene>
<dbReference type="PANTHER" id="PTHR12210">
    <property type="entry name" value="DULLARD PROTEIN PHOSPHATASE"/>
    <property type="match status" value="1"/>
</dbReference>
<dbReference type="Gene3D" id="3.40.50.1000">
    <property type="entry name" value="HAD superfamily/HAD-like"/>
    <property type="match status" value="1"/>
</dbReference>
<proteinExistence type="predicted"/>
<evidence type="ECO:0000313" key="3">
    <source>
        <dbReference type="EMBL" id="CAI2379116.1"/>
    </source>
</evidence>
<organism evidence="3 4">
    <name type="scientific">Euplotes crassus</name>
    <dbReference type="NCBI Taxonomy" id="5936"/>
    <lineage>
        <taxon>Eukaryota</taxon>
        <taxon>Sar</taxon>
        <taxon>Alveolata</taxon>
        <taxon>Ciliophora</taxon>
        <taxon>Intramacronucleata</taxon>
        <taxon>Spirotrichea</taxon>
        <taxon>Hypotrichia</taxon>
        <taxon>Euplotida</taxon>
        <taxon>Euplotidae</taxon>
        <taxon>Moneuplotes</taxon>
    </lineage>
</organism>
<feature type="compositionally biased region" description="Basic and acidic residues" evidence="1">
    <location>
        <begin position="62"/>
        <end position="83"/>
    </location>
</feature>
<dbReference type="SMART" id="SM00577">
    <property type="entry name" value="CPDc"/>
    <property type="match status" value="1"/>
</dbReference>
<dbReference type="EMBL" id="CAMPGE010020936">
    <property type="protein sequence ID" value="CAI2379116.1"/>
    <property type="molecule type" value="Genomic_DNA"/>
</dbReference>
<comment type="caution">
    <text evidence="3">The sequence shown here is derived from an EMBL/GenBank/DDBJ whole genome shotgun (WGS) entry which is preliminary data.</text>
</comment>
<feature type="region of interest" description="Disordered" evidence="1">
    <location>
        <begin position="933"/>
        <end position="958"/>
    </location>
</feature>